<feature type="region of interest" description="Disordered" evidence="1">
    <location>
        <begin position="1"/>
        <end position="53"/>
    </location>
</feature>
<dbReference type="AlphaFoldDB" id="A0AAW1VJH0"/>
<reference evidence="2 3" key="1">
    <citation type="journal article" date="2023" name="G3 (Bethesda)">
        <title>A chromosome-length genome assembly and annotation of blackberry (Rubus argutus, cv. 'Hillquist').</title>
        <authorList>
            <person name="Bruna T."/>
            <person name="Aryal R."/>
            <person name="Dudchenko O."/>
            <person name="Sargent D.J."/>
            <person name="Mead D."/>
            <person name="Buti M."/>
            <person name="Cavallini A."/>
            <person name="Hytonen T."/>
            <person name="Andres J."/>
            <person name="Pham M."/>
            <person name="Weisz D."/>
            <person name="Mascagni F."/>
            <person name="Usai G."/>
            <person name="Natali L."/>
            <person name="Bassil N."/>
            <person name="Fernandez G.E."/>
            <person name="Lomsadze A."/>
            <person name="Armour M."/>
            <person name="Olukolu B."/>
            <person name="Poorten T."/>
            <person name="Britton C."/>
            <person name="Davik J."/>
            <person name="Ashrafi H."/>
            <person name="Aiden E.L."/>
            <person name="Borodovsky M."/>
            <person name="Worthington M."/>
        </authorList>
    </citation>
    <scope>NUCLEOTIDE SEQUENCE [LARGE SCALE GENOMIC DNA]</scope>
    <source>
        <strain evidence="2">PI 553951</strain>
    </source>
</reference>
<dbReference type="EMBL" id="JBEDUW010000255">
    <property type="protein sequence ID" value="KAK9902475.1"/>
    <property type="molecule type" value="Genomic_DNA"/>
</dbReference>
<gene>
    <name evidence="2" type="ORF">M0R45_001582</name>
</gene>
<proteinExistence type="predicted"/>
<organism evidence="2 3">
    <name type="scientific">Rubus argutus</name>
    <name type="common">Southern blackberry</name>
    <dbReference type="NCBI Taxonomy" id="59490"/>
    <lineage>
        <taxon>Eukaryota</taxon>
        <taxon>Viridiplantae</taxon>
        <taxon>Streptophyta</taxon>
        <taxon>Embryophyta</taxon>
        <taxon>Tracheophyta</taxon>
        <taxon>Spermatophyta</taxon>
        <taxon>Magnoliopsida</taxon>
        <taxon>eudicotyledons</taxon>
        <taxon>Gunneridae</taxon>
        <taxon>Pentapetalae</taxon>
        <taxon>rosids</taxon>
        <taxon>fabids</taxon>
        <taxon>Rosales</taxon>
        <taxon>Rosaceae</taxon>
        <taxon>Rosoideae</taxon>
        <taxon>Rosoideae incertae sedis</taxon>
        <taxon>Rubus</taxon>
    </lineage>
</organism>
<evidence type="ECO:0000256" key="1">
    <source>
        <dbReference type="SAM" id="MobiDB-lite"/>
    </source>
</evidence>
<name>A0AAW1VJH0_RUBAR</name>
<keyword evidence="3" id="KW-1185">Reference proteome</keyword>
<comment type="caution">
    <text evidence="2">The sequence shown here is derived from an EMBL/GenBank/DDBJ whole genome shotgun (WGS) entry which is preliminary data.</text>
</comment>
<accession>A0AAW1VJH0</accession>
<dbReference type="Proteomes" id="UP001457282">
    <property type="component" value="Unassembled WGS sequence"/>
</dbReference>
<sequence>MSKQFKSFQEFIQPSDLDYEGPSNLGSPEEDSDPSSESDMGPSQLKFKRRKGETDALKEEIAKLHAKLKRCEEALANTTCLVCGGPSNVNKGLDCRSQVLEAGPNIEKGKSPLEFPEAVQQTRENFCTLRMDKT</sequence>
<evidence type="ECO:0000313" key="2">
    <source>
        <dbReference type="EMBL" id="KAK9902475.1"/>
    </source>
</evidence>
<protein>
    <submittedName>
        <fullName evidence="2">Uncharacterized protein</fullName>
    </submittedName>
</protein>
<evidence type="ECO:0000313" key="3">
    <source>
        <dbReference type="Proteomes" id="UP001457282"/>
    </source>
</evidence>
<feature type="compositionally biased region" description="Polar residues" evidence="1">
    <location>
        <begin position="1"/>
        <end position="12"/>
    </location>
</feature>